<keyword evidence="1 2" id="KW-0378">Hydrolase</keyword>
<feature type="domain" description="Phosphoesterase HXTX" evidence="3">
    <location>
        <begin position="8"/>
        <end position="86"/>
    </location>
</feature>
<gene>
    <name evidence="4" type="primary">thpR</name>
    <name evidence="4" type="ORF">H5P30_02725</name>
</gene>
<dbReference type="EMBL" id="JACHVA010000033">
    <property type="protein sequence ID" value="MBC2600690.1"/>
    <property type="molecule type" value="Genomic_DNA"/>
</dbReference>
<dbReference type="NCBIfam" id="TIGR02258">
    <property type="entry name" value="2_5_ligase"/>
    <property type="match status" value="1"/>
</dbReference>
<dbReference type="PANTHER" id="PTHR35561">
    <property type="entry name" value="RNA 2',3'-CYCLIC PHOSPHODIESTERASE"/>
    <property type="match status" value="1"/>
</dbReference>
<evidence type="ECO:0000313" key="4">
    <source>
        <dbReference type="EMBL" id="MBC2600690.1"/>
    </source>
</evidence>
<dbReference type="GO" id="GO:0008664">
    <property type="term" value="F:RNA 2',3'-cyclic 3'-phosphodiesterase activity"/>
    <property type="evidence" value="ECO:0007669"/>
    <property type="project" value="UniProtKB-EC"/>
</dbReference>
<keyword evidence="5" id="KW-1185">Reference proteome</keyword>
<reference evidence="4 5" key="1">
    <citation type="submission" date="2020-07" db="EMBL/GenBank/DDBJ databases">
        <authorList>
            <person name="Feng X."/>
        </authorList>
    </citation>
    <scope>NUCLEOTIDE SEQUENCE [LARGE SCALE GENOMIC DNA]</scope>
    <source>
        <strain evidence="4 5">JCM14086</strain>
    </source>
</reference>
<protein>
    <recommendedName>
        <fullName evidence="2">RNA 2',3'-cyclic phosphodiesterase</fullName>
        <shortName evidence="2">RNA 2',3'-CPDase</shortName>
        <ecNumber evidence="2">3.1.4.58</ecNumber>
    </recommendedName>
</protein>
<dbReference type="GO" id="GO:0004113">
    <property type="term" value="F:2',3'-cyclic-nucleotide 3'-phosphodiesterase activity"/>
    <property type="evidence" value="ECO:0007669"/>
    <property type="project" value="InterPro"/>
</dbReference>
<proteinExistence type="inferred from homology"/>
<dbReference type="EC" id="3.1.4.58" evidence="2"/>
<evidence type="ECO:0000256" key="2">
    <source>
        <dbReference type="HAMAP-Rule" id="MF_01940"/>
    </source>
</evidence>
<dbReference type="Pfam" id="PF02834">
    <property type="entry name" value="LigT_PEase"/>
    <property type="match status" value="2"/>
</dbReference>
<dbReference type="AlphaFoldDB" id="A0A7X1AXL8"/>
<sequence>MERLFVAIGLPDYVNQALAALQEPTRGIRWSLPENYHLTLFFLGEVDPLHTPAIRAAIRQIQVHSFILPIGGVGHFPPRGQPSVLWAGIGSGHPHLFQLQHHLTDLLFNLGFDPGDRAWKPHITLARCSGVSPETVRQFEKRHAEFETAPARVDQFSLLSSERRGPRHFYSVVESFPLLSE</sequence>
<evidence type="ECO:0000313" key="5">
    <source>
        <dbReference type="Proteomes" id="UP000525652"/>
    </source>
</evidence>
<dbReference type="Proteomes" id="UP000525652">
    <property type="component" value="Unassembled WGS sequence"/>
</dbReference>
<evidence type="ECO:0000256" key="1">
    <source>
        <dbReference type="ARBA" id="ARBA00022801"/>
    </source>
</evidence>
<dbReference type="InterPro" id="IPR014051">
    <property type="entry name" value="Phosphoesterase_HXTX"/>
</dbReference>
<feature type="domain" description="Phosphoesterase HXTX" evidence="3">
    <location>
        <begin position="94"/>
        <end position="169"/>
    </location>
</feature>
<feature type="short sequence motif" description="HXTX 1" evidence="2">
    <location>
        <begin position="37"/>
        <end position="40"/>
    </location>
</feature>
<accession>A0A7X1AXL8</accession>
<comment type="function">
    <text evidence="2">Hydrolyzes RNA 2',3'-cyclic phosphodiester to an RNA 2'-phosphomonoester.</text>
</comment>
<dbReference type="HAMAP" id="MF_01940">
    <property type="entry name" value="RNA_CPDase"/>
    <property type="match status" value="1"/>
</dbReference>
<dbReference type="Gene3D" id="3.90.1140.10">
    <property type="entry name" value="Cyclic phosphodiesterase"/>
    <property type="match status" value="1"/>
</dbReference>
<dbReference type="InterPro" id="IPR009097">
    <property type="entry name" value="Cyclic_Pdiesterase"/>
</dbReference>
<dbReference type="RefSeq" id="WP_185691430.1">
    <property type="nucleotide sequence ID" value="NZ_JACHVA010000033.1"/>
</dbReference>
<comment type="similarity">
    <text evidence="2">Belongs to the 2H phosphoesterase superfamily. ThpR family.</text>
</comment>
<organism evidence="4 5">
    <name type="scientific">Puniceicoccus vermicola</name>
    <dbReference type="NCBI Taxonomy" id="388746"/>
    <lineage>
        <taxon>Bacteria</taxon>
        <taxon>Pseudomonadati</taxon>
        <taxon>Verrucomicrobiota</taxon>
        <taxon>Opitutia</taxon>
        <taxon>Puniceicoccales</taxon>
        <taxon>Puniceicoccaceae</taxon>
        <taxon>Puniceicoccus</taxon>
    </lineage>
</organism>
<feature type="short sequence motif" description="HXTX 2" evidence="2">
    <location>
        <begin position="122"/>
        <end position="125"/>
    </location>
</feature>
<feature type="active site" description="Proton donor" evidence="2">
    <location>
        <position position="37"/>
    </location>
</feature>
<feature type="active site" description="Proton acceptor" evidence="2">
    <location>
        <position position="122"/>
    </location>
</feature>
<comment type="catalytic activity">
    <reaction evidence="2">
        <text>a 3'-end 2',3'-cyclophospho-ribonucleotide-RNA + H2O = a 3'-end 2'-phospho-ribonucleotide-RNA + H(+)</text>
        <dbReference type="Rhea" id="RHEA:11828"/>
        <dbReference type="Rhea" id="RHEA-COMP:10464"/>
        <dbReference type="Rhea" id="RHEA-COMP:17353"/>
        <dbReference type="ChEBI" id="CHEBI:15377"/>
        <dbReference type="ChEBI" id="CHEBI:15378"/>
        <dbReference type="ChEBI" id="CHEBI:83064"/>
        <dbReference type="ChEBI" id="CHEBI:173113"/>
        <dbReference type="EC" id="3.1.4.58"/>
    </reaction>
</comment>
<dbReference type="SUPFAM" id="SSF55144">
    <property type="entry name" value="LigT-like"/>
    <property type="match status" value="1"/>
</dbReference>
<dbReference type="InterPro" id="IPR004175">
    <property type="entry name" value="RNA_CPDase"/>
</dbReference>
<name>A0A7X1AXL8_9BACT</name>
<comment type="caution">
    <text evidence="4">The sequence shown here is derived from an EMBL/GenBank/DDBJ whole genome shotgun (WGS) entry which is preliminary data.</text>
</comment>
<evidence type="ECO:0000259" key="3">
    <source>
        <dbReference type="Pfam" id="PF02834"/>
    </source>
</evidence>
<dbReference type="PANTHER" id="PTHR35561:SF1">
    <property type="entry name" value="RNA 2',3'-CYCLIC PHOSPHODIESTERASE"/>
    <property type="match status" value="1"/>
</dbReference>